<keyword evidence="3" id="KW-1185">Reference proteome</keyword>
<protein>
    <submittedName>
        <fullName evidence="2">Putative membrane protein</fullName>
    </submittedName>
</protein>
<evidence type="ECO:0000313" key="3">
    <source>
        <dbReference type="Proteomes" id="UP000198598"/>
    </source>
</evidence>
<keyword evidence="1" id="KW-0812">Transmembrane</keyword>
<dbReference type="Proteomes" id="UP000198598">
    <property type="component" value="Unassembled WGS sequence"/>
</dbReference>
<dbReference type="STRING" id="662367.SAMN05216167_107251"/>
<evidence type="ECO:0000256" key="1">
    <source>
        <dbReference type="SAM" id="Phobius"/>
    </source>
</evidence>
<reference evidence="2 3" key="1">
    <citation type="submission" date="2016-10" db="EMBL/GenBank/DDBJ databases">
        <authorList>
            <person name="de Groot N.N."/>
        </authorList>
    </citation>
    <scope>NUCLEOTIDE SEQUENCE [LARGE SCALE GENOMIC DNA]</scope>
    <source>
        <strain evidence="2 3">DSM 26130</strain>
    </source>
</reference>
<evidence type="ECO:0000313" key="2">
    <source>
        <dbReference type="EMBL" id="SFD84041.1"/>
    </source>
</evidence>
<feature type="transmembrane region" description="Helical" evidence="1">
    <location>
        <begin position="26"/>
        <end position="47"/>
    </location>
</feature>
<keyword evidence="1" id="KW-1133">Transmembrane helix</keyword>
<keyword evidence="1" id="KW-0472">Membrane</keyword>
<name>A0A1I1VMA7_9BACT</name>
<accession>A0A1I1VMA7</accession>
<organism evidence="2 3">
    <name type="scientific">Spirosoma endophyticum</name>
    <dbReference type="NCBI Taxonomy" id="662367"/>
    <lineage>
        <taxon>Bacteria</taxon>
        <taxon>Pseudomonadati</taxon>
        <taxon>Bacteroidota</taxon>
        <taxon>Cytophagia</taxon>
        <taxon>Cytophagales</taxon>
        <taxon>Cytophagaceae</taxon>
        <taxon>Spirosoma</taxon>
    </lineage>
</organism>
<dbReference type="AlphaFoldDB" id="A0A1I1VMA7"/>
<dbReference type="RefSeq" id="WP_177236630.1">
    <property type="nucleotide sequence ID" value="NZ_FOLQ01000007.1"/>
</dbReference>
<dbReference type="EMBL" id="FOLQ01000007">
    <property type="protein sequence ID" value="SFD84041.1"/>
    <property type="molecule type" value="Genomic_DNA"/>
</dbReference>
<gene>
    <name evidence="2" type="ORF">SAMN05216167_107251</name>
</gene>
<sequence length="50" mass="5344">MSLIVSACISTAVVLLYEVFGFKFVAIPFLPVATIGTAVAFYISILFSRG</sequence>
<proteinExistence type="predicted"/>